<feature type="transmembrane region" description="Helical" evidence="6">
    <location>
        <begin position="335"/>
        <end position="358"/>
    </location>
</feature>
<dbReference type="PANTHER" id="PTHR30250:SF11">
    <property type="entry name" value="O-ANTIGEN TRANSPORTER-RELATED"/>
    <property type="match status" value="1"/>
</dbReference>
<feature type="transmembrane region" description="Helical" evidence="6">
    <location>
        <begin position="180"/>
        <end position="203"/>
    </location>
</feature>
<protein>
    <recommendedName>
        <fullName evidence="9">Polysaccharide biosynthesis protein C-terminal domain-containing protein</fullName>
    </recommendedName>
</protein>
<evidence type="ECO:0000313" key="8">
    <source>
        <dbReference type="Proteomes" id="UP000238378"/>
    </source>
</evidence>
<feature type="transmembrane region" description="Helical" evidence="6">
    <location>
        <begin position="370"/>
        <end position="389"/>
    </location>
</feature>
<evidence type="ECO:0000313" key="7">
    <source>
        <dbReference type="EMBL" id="PRO94821.1"/>
    </source>
</evidence>
<name>A0ABX5D342_LACPE</name>
<reference evidence="7 8" key="1">
    <citation type="submission" date="2018-03" db="EMBL/GenBank/DDBJ databases">
        <title>Draft Genome Sequences of six Lactobacillus pentosus Strains Isolated from Brines of Traditionally Fermented Spanish-Style Green Table Olives.</title>
        <authorList>
            <person name="Calero-Delgado B."/>
            <person name="Martin-Platero A.M."/>
            <person name="Perez-Pulido A.J."/>
            <person name="Benitez-Cabello A."/>
            <person name="Casimiro-Soriguer C.S."/>
            <person name="Martinez-Bueno M."/>
            <person name="Arroyo-Lopez F.N."/>
            <person name="Rodriguez-Gomez F."/>
            <person name="Bautista-Gallego J."/>
            <person name="Garrido-Fernandez A."/>
            <person name="Jimenez-Diaz R."/>
        </authorList>
    </citation>
    <scope>NUCLEOTIDE SEQUENCE [LARGE SCALE GENOMIC DNA]</scope>
    <source>
        <strain evidence="7 8">IG2</strain>
    </source>
</reference>
<evidence type="ECO:0000256" key="1">
    <source>
        <dbReference type="ARBA" id="ARBA00004651"/>
    </source>
</evidence>
<evidence type="ECO:0000256" key="6">
    <source>
        <dbReference type="SAM" id="Phobius"/>
    </source>
</evidence>
<dbReference type="Proteomes" id="UP000238378">
    <property type="component" value="Unassembled WGS sequence"/>
</dbReference>
<evidence type="ECO:0008006" key="9">
    <source>
        <dbReference type="Google" id="ProtNLM"/>
    </source>
</evidence>
<keyword evidence="5 6" id="KW-0472">Membrane</keyword>
<evidence type="ECO:0000256" key="4">
    <source>
        <dbReference type="ARBA" id="ARBA00022989"/>
    </source>
</evidence>
<comment type="subcellular location">
    <subcellularLocation>
        <location evidence="1">Cell membrane</location>
        <topology evidence="1">Multi-pass membrane protein</topology>
    </subcellularLocation>
</comment>
<accession>A0ABX5D342</accession>
<sequence length="426" mass="48153">MITKIKNSSFLKDTFITFAGQFIVLLTNFIINKMVAIYVGVSQFGVFNIAKRSATVLGFIVLLELGISVPRYFAMNKHINRERAYDYYQTGLLLMIIASGLAIILGIIFSNSISSLLFGSAKYSFLSLPMIIFAIGTCFTTFSFSAYRGAEYYYLYTVIQILIQIIDMIVIFIFRLDGVATILFFWGISNILLSIPFLGLFSFLNQFPILKKIKSFKKRIKELLIYGLPRIFGDVIQFSYYLLPLVIVNREFGKNSSGIFSASTGILQSFLPFFSYIGIILLPTVSKALVDRSLGEVKKQLKVLMLLYFAVSIIAVLAGFIFAKPIMIILYSSKYIRDLTIAKVLLITLVPRSQFLLLRNPIDAISVKPYNTWNLAISVLLMAVIIILADNILVIAWSFVLSDSLLFILSLITWHKLVNKELKEKI</sequence>
<keyword evidence="8" id="KW-1185">Reference proteome</keyword>
<feature type="transmembrane region" description="Helical" evidence="6">
    <location>
        <begin position="223"/>
        <end position="247"/>
    </location>
</feature>
<evidence type="ECO:0000256" key="3">
    <source>
        <dbReference type="ARBA" id="ARBA00022692"/>
    </source>
</evidence>
<keyword evidence="3 6" id="KW-0812">Transmembrane</keyword>
<feature type="transmembrane region" description="Helical" evidence="6">
    <location>
        <begin position="303"/>
        <end position="323"/>
    </location>
</feature>
<feature type="transmembrane region" description="Helical" evidence="6">
    <location>
        <begin position="21"/>
        <end position="41"/>
    </location>
</feature>
<dbReference type="PANTHER" id="PTHR30250">
    <property type="entry name" value="PST FAMILY PREDICTED COLANIC ACID TRANSPORTER"/>
    <property type="match status" value="1"/>
</dbReference>
<dbReference type="InterPro" id="IPR050833">
    <property type="entry name" value="Poly_Biosynth_Transport"/>
</dbReference>
<gene>
    <name evidence="7" type="ORF">C6Y08_07960</name>
</gene>
<feature type="transmembrane region" description="Helical" evidence="6">
    <location>
        <begin position="259"/>
        <end position="282"/>
    </location>
</feature>
<feature type="transmembrane region" description="Helical" evidence="6">
    <location>
        <begin position="153"/>
        <end position="174"/>
    </location>
</feature>
<comment type="caution">
    <text evidence="7">The sequence shown here is derived from an EMBL/GenBank/DDBJ whole genome shotgun (WGS) entry which is preliminary data.</text>
</comment>
<dbReference type="RefSeq" id="WP_105961277.1">
    <property type="nucleotide sequence ID" value="NZ_PVOB01000126.1"/>
</dbReference>
<feature type="transmembrane region" description="Helical" evidence="6">
    <location>
        <begin position="395"/>
        <end position="414"/>
    </location>
</feature>
<dbReference type="EMBL" id="PVOB01000126">
    <property type="protein sequence ID" value="PRO94821.1"/>
    <property type="molecule type" value="Genomic_DNA"/>
</dbReference>
<feature type="transmembrane region" description="Helical" evidence="6">
    <location>
        <begin position="53"/>
        <end position="73"/>
    </location>
</feature>
<evidence type="ECO:0000256" key="2">
    <source>
        <dbReference type="ARBA" id="ARBA00022475"/>
    </source>
</evidence>
<feature type="transmembrane region" description="Helical" evidence="6">
    <location>
        <begin position="93"/>
        <end position="113"/>
    </location>
</feature>
<keyword evidence="2" id="KW-1003">Cell membrane</keyword>
<evidence type="ECO:0000256" key="5">
    <source>
        <dbReference type="ARBA" id="ARBA00023136"/>
    </source>
</evidence>
<proteinExistence type="predicted"/>
<keyword evidence="4 6" id="KW-1133">Transmembrane helix</keyword>
<feature type="transmembrane region" description="Helical" evidence="6">
    <location>
        <begin position="125"/>
        <end position="146"/>
    </location>
</feature>
<organism evidence="7 8">
    <name type="scientific">Lactiplantibacillus pentosus</name>
    <name type="common">Lactobacillus pentosus</name>
    <dbReference type="NCBI Taxonomy" id="1589"/>
    <lineage>
        <taxon>Bacteria</taxon>
        <taxon>Bacillati</taxon>
        <taxon>Bacillota</taxon>
        <taxon>Bacilli</taxon>
        <taxon>Lactobacillales</taxon>
        <taxon>Lactobacillaceae</taxon>
        <taxon>Lactiplantibacillus</taxon>
    </lineage>
</organism>